<feature type="domain" description="DUF6545" evidence="1">
    <location>
        <begin position="18"/>
        <end position="154"/>
    </location>
</feature>
<evidence type="ECO:0000313" key="2">
    <source>
        <dbReference type="EMBL" id="GGK82184.1"/>
    </source>
</evidence>
<sequence>MRLAEDSTPLISIILAAQRDYRSLNALRPLWRHLTGAVPQVILFTPPSRLTDLASLADLRVRLLRRTIEIHDARLALRGYVTDEDYQWIQDTLTGRGLAGEQLDAAVEAVWLTAAVTAKHRGTAFTPPSARPAHGGGDLPSEVRWLRLIEHARRSRAAATVLHELDQRMAKRRR</sequence>
<name>A0A917R190_9ACTN</name>
<dbReference type="AlphaFoldDB" id="A0A917R190"/>
<dbReference type="EMBL" id="BMNT01000012">
    <property type="protein sequence ID" value="GGK82184.1"/>
    <property type="molecule type" value="Genomic_DNA"/>
</dbReference>
<proteinExistence type="predicted"/>
<reference evidence="2" key="2">
    <citation type="submission" date="2020-09" db="EMBL/GenBank/DDBJ databases">
        <authorList>
            <person name="Sun Q."/>
            <person name="Ohkuma M."/>
        </authorList>
    </citation>
    <scope>NUCLEOTIDE SEQUENCE</scope>
    <source>
        <strain evidence="2">JCM 13064</strain>
    </source>
</reference>
<dbReference type="NCBIfam" id="NF042915">
    <property type="entry name" value="MAB_1171c_fam"/>
    <property type="match status" value="1"/>
</dbReference>
<keyword evidence="3" id="KW-1185">Reference proteome</keyword>
<accession>A0A917R190</accession>
<evidence type="ECO:0000313" key="3">
    <source>
        <dbReference type="Proteomes" id="UP000645217"/>
    </source>
</evidence>
<dbReference type="Pfam" id="PF20182">
    <property type="entry name" value="DUF6545"/>
    <property type="match status" value="1"/>
</dbReference>
<organism evidence="2 3">
    <name type="scientific">Sphaerisporangium melleum</name>
    <dbReference type="NCBI Taxonomy" id="321316"/>
    <lineage>
        <taxon>Bacteria</taxon>
        <taxon>Bacillati</taxon>
        <taxon>Actinomycetota</taxon>
        <taxon>Actinomycetes</taxon>
        <taxon>Streptosporangiales</taxon>
        <taxon>Streptosporangiaceae</taxon>
        <taxon>Sphaerisporangium</taxon>
    </lineage>
</organism>
<evidence type="ECO:0000259" key="1">
    <source>
        <dbReference type="Pfam" id="PF20182"/>
    </source>
</evidence>
<comment type="caution">
    <text evidence="2">The sequence shown here is derived from an EMBL/GenBank/DDBJ whole genome shotgun (WGS) entry which is preliminary data.</text>
</comment>
<protein>
    <recommendedName>
        <fullName evidence="1">DUF6545 domain-containing protein</fullName>
    </recommendedName>
</protein>
<gene>
    <name evidence="2" type="ORF">GCM10007964_26070</name>
</gene>
<dbReference type="InterPro" id="IPR050039">
    <property type="entry name" value="MAB_1171c-like"/>
</dbReference>
<dbReference type="Proteomes" id="UP000645217">
    <property type="component" value="Unassembled WGS sequence"/>
</dbReference>
<reference evidence="2" key="1">
    <citation type="journal article" date="2014" name="Int. J. Syst. Evol. Microbiol.">
        <title>Complete genome sequence of Corynebacterium casei LMG S-19264T (=DSM 44701T), isolated from a smear-ripened cheese.</title>
        <authorList>
            <consortium name="US DOE Joint Genome Institute (JGI-PGF)"/>
            <person name="Walter F."/>
            <person name="Albersmeier A."/>
            <person name="Kalinowski J."/>
            <person name="Ruckert C."/>
        </authorList>
    </citation>
    <scope>NUCLEOTIDE SEQUENCE</scope>
    <source>
        <strain evidence="2">JCM 13064</strain>
    </source>
</reference>
<dbReference type="InterPro" id="IPR046675">
    <property type="entry name" value="DUF6545"/>
</dbReference>